<protein>
    <submittedName>
        <fullName evidence="2">Uncharacterized protein</fullName>
    </submittedName>
</protein>
<dbReference type="EMBL" id="CAJMWT010005495">
    <property type="protein sequence ID" value="CAE6506698.1"/>
    <property type="molecule type" value="Genomic_DNA"/>
</dbReference>
<evidence type="ECO:0000313" key="3">
    <source>
        <dbReference type="Proteomes" id="UP000663843"/>
    </source>
</evidence>
<dbReference type="AlphaFoldDB" id="A0A8H3D468"/>
<feature type="compositionally biased region" description="Basic and acidic residues" evidence="1">
    <location>
        <begin position="140"/>
        <end position="151"/>
    </location>
</feature>
<feature type="region of interest" description="Disordered" evidence="1">
    <location>
        <begin position="105"/>
        <end position="151"/>
    </location>
</feature>
<dbReference type="Proteomes" id="UP000663843">
    <property type="component" value="Unassembled WGS sequence"/>
</dbReference>
<organism evidence="2 3">
    <name type="scientific">Rhizoctonia solani</name>
    <dbReference type="NCBI Taxonomy" id="456999"/>
    <lineage>
        <taxon>Eukaryota</taxon>
        <taxon>Fungi</taxon>
        <taxon>Dikarya</taxon>
        <taxon>Basidiomycota</taxon>
        <taxon>Agaricomycotina</taxon>
        <taxon>Agaricomycetes</taxon>
        <taxon>Cantharellales</taxon>
        <taxon>Ceratobasidiaceae</taxon>
        <taxon>Rhizoctonia</taxon>
    </lineage>
</organism>
<dbReference type="PROSITE" id="PS50890">
    <property type="entry name" value="PUA"/>
    <property type="match status" value="1"/>
</dbReference>
<gene>
    <name evidence="2" type="ORF">RDB_LOCUS146530</name>
</gene>
<accession>A0A8H3D468</accession>
<feature type="region of interest" description="Disordered" evidence="1">
    <location>
        <begin position="163"/>
        <end position="185"/>
    </location>
</feature>
<evidence type="ECO:0000313" key="2">
    <source>
        <dbReference type="EMBL" id="CAE6506698.1"/>
    </source>
</evidence>
<comment type="caution">
    <text evidence="2">The sequence shown here is derived from an EMBL/GenBank/DDBJ whole genome shotgun (WGS) entry which is preliminary data.</text>
</comment>
<reference evidence="2" key="1">
    <citation type="submission" date="2021-01" db="EMBL/GenBank/DDBJ databases">
        <authorList>
            <person name="Kaushik A."/>
        </authorList>
    </citation>
    <scope>NUCLEOTIDE SEQUENCE</scope>
    <source>
        <strain evidence="2">AG2-2IIIB</strain>
    </source>
</reference>
<sequence length="304" mass="34381">MFRFEEVVNFQGKDHPSFLVKIQHRISVRTIHPILDLQCSIGLLLDISSSHFVLCHQPLYLPHSSPHPNPITYQAPPWTNAPIPLNVHAPMFIPGNLRRTKPIRITKPNGEPVTFEGRVPPAPKVRGPFPAKHQSVPVRMETEKQRNERLGRGRAQMEYVAKEKAERGKNEKMRNAKGGAEKVAKEEVERGIRERRVKEEGAHKVEAMCETKEGAREMEEELWGKDEAVCDTKGEGSVGKATQEAERMAWEEVETTVFAEPSSFFTNQSIPGFSRPFFDFSDARNTVSTPNIWAPNNKKENLGA</sequence>
<evidence type="ECO:0000256" key="1">
    <source>
        <dbReference type="SAM" id="MobiDB-lite"/>
    </source>
</evidence>
<proteinExistence type="predicted"/>
<name>A0A8H3D468_9AGAM</name>